<accession>A0ACB9UC37</accession>
<protein>
    <submittedName>
        <fullName evidence="1">Uncharacterized protein</fullName>
    </submittedName>
</protein>
<evidence type="ECO:0000313" key="1">
    <source>
        <dbReference type="EMBL" id="KAI4564734.1"/>
    </source>
</evidence>
<sequence>MGPSDAGGGTCAPSTPPGRSCRSARRPEGANGHVNEGKVENRKVSRTKGNSHTARLGAVWEILPPFFEARIVCFVKIFTTNQDENVKVDLACGLGYCVSAAPHPQQLRLRENGAVGFIQSYGELISVEVGKRGRAGPLALESTPAAGNRREKWQRWCSGKDDGSRAVRPNSIGSLGNPPGFVLNMEVKSSLFRLDIKSH</sequence>
<dbReference type="Proteomes" id="UP001057279">
    <property type="component" value="Linkage Group LG19"/>
</dbReference>
<dbReference type="EMBL" id="CM043044">
    <property type="protein sequence ID" value="KAI4564734.1"/>
    <property type="molecule type" value="Genomic_DNA"/>
</dbReference>
<gene>
    <name evidence="1" type="ORF">MJG53_015746</name>
</gene>
<evidence type="ECO:0000313" key="2">
    <source>
        <dbReference type="Proteomes" id="UP001057279"/>
    </source>
</evidence>
<keyword evidence="2" id="KW-1185">Reference proteome</keyword>
<reference evidence="1" key="1">
    <citation type="submission" date="2022-03" db="EMBL/GenBank/DDBJ databases">
        <title>Genomic analyses of argali, domestic sheep and their hybrids provide insights into chromosomal evolution, heterosis and genetic basis of agronomic traits.</title>
        <authorList>
            <person name="Li M."/>
        </authorList>
    </citation>
    <scope>NUCLEOTIDE SEQUENCE</scope>
    <source>
        <strain evidence="1">F1 hybrid</strain>
    </source>
</reference>
<name>A0ACB9UC37_9CETA</name>
<comment type="caution">
    <text evidence="1">The sequence shown here is derived from an EMBL/GenBank/DDBJ whole genome shotgun (WGS) entry which is preliminary data.</text>
</comment>
<organism evidence="1 2">
    <name type="scientific">Ovis ammon polii x Ovis aries</name>
    <dbReference type="NCBI Taxonomy" id="2918886"/>
    <lineage>
        <taxon>Eukaryota</taxon>
        <taxon>Metazoa</taxon>
        <taxon>Chordata</taxon>
        <taxon>Craniata</taxon>
        <taxon>Vertebrata</taxon>
        <taxon>Euteleostomi</taxon>
        <taxon>Mammalia</taxon>
        <taxon>Eutheria</taxon>
        <taxon>Laurasiatheria</taxon>
        <taxon>Artiodactyla</taxon>
        <taxon>Ruminantia</taxon>
        <taxon>Pecora</taxon>
        <taxon>Bovidae</taxon>
        <taxon>Caprinae</taxon>
        <taxon>Ovis</taxon>
    </lineage>
</organism>
<proteinExistence type="predicted"/>